<proteinExistence type="predicted"/>
<organism evidence="1">
    <name type="scientific">freshwater metagenome</name>
    <dbReference type="NCBI Taxonomy" id="449393"/>
    <lineage>
        <taxon>unclassified sequences</taxon>
        <taxon>metagenomes</taxon>
        <taxon>ecological metagenomes</taxon>
    </lineage>
</organism>
<reference evidence="1" key="1">
    <citation type="submission" date="2020-05" db="EMBL/GenBank/DDBJ databases">
        <authorList>
            <person name="Chiriac C."/>
            <person name="Salcher M."/>
            <person name="Ghai R."/>
            <person name="Kavagutti S V."/>
        </authorList>
    </citation>
    <scope>NUCLEOTIDE SEQUENCE</scope>
</reference>
<sequence>MKASPAALVVACCSAIPTSKARFGNFSANLSKPVGPSIAAVIATTSFRFEPISQISSEKTLVQLGAFFATGTPVSGLTIPTAWNFSAASLIAGACPRPFSVIT</sequence>
<gene>
    <name evidence="1" type="ORF">UFOPK2782_00762</name>
</gene>
<protein>
    <submittedName>
        <fullName evidence="1">Unannotated protein</fullName>
    </submittedName>
</protein>
<dbReference type="AlphaFoldDB" id="A0A6J6STM9"/>
<name>A0A6J6STM9_9ZZZZ</name>
<accession>A0A6J6STM9</accession>
<dbReference type="EMBL" id="CAEZYS010000093">
    <property type="protein sequence ID" value="CAB4738291.1"/>
    <property type="molecule type" value="Genomic_DNA"/>
</dbReference>
<evidence type="ECO:0000313" key="1">
    <source>
        <dbReference type="EMBL" id="CAB4738291.1"/>
    </source>
</evidence>